<dbReference type="InterPro" id="IPR024344">
    <property type="entry name" value="MDMPI_metal-binding"/>
</dbReference>
<dbReference type="STRING" id="146020.RMCB_0674"/>
<dbReference type="SUPFAM" id="SSF109854">
    <property type="entry name" value="DinB/YfiT-like putative metalloenzymes"/>
    <property type="match status" value="1"/>
</dbReference>
<dbReference type="Pfam" id="PF11716">
    <property type="entry name" value="MDMPI_N"/>
    <property type="match status" value="1"/>
</dbReference>
<reference evidence="3" key="2">
    <citation type="submission" date="2016-02" db="EMBL/GenBank/DDBJ databases">
        <title>Draft genome sequence of five rapidly growing Mycobacterium species.</title>
        <authorList>
            <person name="Katahira K."/>
            <person name="Gotou Y."/>
            <person name="Iida K."/>
            <person name="Ogura Y."/>
            <person name="Hayashi T."/>
        </authorList>
    </citation>
    <scope>NUCLEOTIDE SEQUENCE [LARGE SCALE GENOMIC DNA]</scope>
    <source>
        <strain evidence="3">JCM15654</strain>
    </source>
</reference>
<evidence type="ECO:0000313" key="2">
    <source>
        <dbReference type="EMBL" id="GAS86578.1"/>
    </source>
</evidence>
<dbReference type="Gene3D" id="1.20.120.450">
    <property type="entry name" value="dinb family like domain"/>
    <property type="match status" value="1"/>
</dbReference>
<keyword evidence="3" id="KW-1185">Reference proteome</keyword>
<gene>
    <name evidence="2" type="ORF">RMCB_0674</name>
</gene>
<dbReference type="Proteomes" id="UP000069620">
    <property type="component" value="Unassembled WGS sequence"/>
</dbReference>
<comment type="caution">
    <text evidence="2">The sequence shown here is derived from an EMBL/GenBank/DDBJ whole genome shotgun (WGS) entry which is preliminary data.</text>
</comment>
<dbReference type="InterPro" id="IPR034660">
    <property type="entry name" value="DinB/YfiT-like"/>
</dbReference>
<reference evidence="3" key="1">
    <citation type="journal article" date="2016" name="Genome Announc.">
        <title>Draft Genome Sequences of Five Rapidly Growing Mycobacterium Species, M. thermoresistibile, M. fortuitum subsp. acetamidolyticum, M. canariasense, M. brisbanense, and M. novocastrense.</title>
        <authorList>
            <person name="Katahira K."/>
            <person name="Ogura Y."/>
            <person name="Gotoh Y."/>
            <person name="Hayashi T."/>
        </authorList>
    </citation>
    <scope>NUCLEOTIDE SEQUENCE [LARGE SCALE GENOMIC DNA]</scope>
    <source>
        <strain evidence="3">JCM15654</strain>
    </source>
</reference>
<proteinExistence type="predicted"/>
<feature type="domain" description="Mycothiol-dependent maleylpyruvate isomerase metal-binding" evidence="1">
    <location>
        <begin position="7"/>
        <end position="151"/>
    </location>
</feature>
<dbReference type="OrthoDB" id="3292744at2"/>
<organism evidence="2 3">
    <name type="scientific">Mycolicibacterium brisbanense</name>
    <dbReference type="NCBI Taxonomy" id="146020"/>
    <lineage>
        <taxon>Bacteria</taxon>
        <taxon>Bacillati</taxon>
        <taxon>Actinomycetota</taxon>
        <taxon>Actinomycetes</taxon>
        <taxon>Mycobacteriales</taxon>
        <taxon>Mycobacteriaceae</taxon>
        <taxon>Mycolicibacterium</taxon>
    </lineage>
</organism>
<dbReference type="GO" id="GO:0046872">
    <property type="term" value="F:metal ion binding"/>
    <property type="evidence" value="ECO:0007669"/>
    <property type="project" value="InterPro"/>
</dbReference>
<evidence type="ECO:0000259" key="1">
    <source>
        <dbReference type="Pfam" id="PF11716"/>
    </source>
</evidence>
<dbReference type="EMBL" id="BCSX01000007">
    <property type="protein sequence ID" value="GAS86578.1"/>
    <property type="molecule type" value="Genomic_DNA"/>
</dbReference>
<accession>A0A100VVB0</accession>
<sequence length="202" mass="21096">MTADVFASAAQAFTRLVQSLPAAAWDGPGLGEWDMRALIGHTSRSFVTVSTYLRTPATHEDVSSAVEYYVKIRDYMSSSGAAAIVERGRQAGRDLGDNPVAAIEQLSARALADVDDAGDPLIAVIGGLGIRLSAYLQTRIFELTVHSLDIAAAAGVTADLPSEALEAAAVLATRISVALGEGDTVLRALTGRTPLPQPFSVT</sequence>
<name>A0A100VVB0_9MYCO</name>
<protein>
    <recommendedName>
        <fullName evidence="1">Mycothiol-dependent maleylpyruvate isomerase metal-binding domain-containing protein</fullName>
    </recommendedName>
</protein>
<dbReference type="AlphaFoldDB" id="A0A100VVB0"/>
<dbReference type="RefSeq" id="WP_062827618.1">
    <property type="nucleotide sequence ID" value="NZ_BCSX01000007.1"/>
</dbReference>
<evidence type="ECO:0000313" key="3">
    <source>
        <dbReference type="Proteomes" id="UP000069620"/>
    </source>
</evidence>